<reference evidence="4 5" key="1">
    <citation type="submission" date="2023-07" db="EMBL/GenBank/DDBJ databases">
        <title>Sequencing the genomes of 1000 actinobacteria strains.</title>
        <authorList>
            <person name="Klenk H.-P."/>
        </authorList>
    </citation>
    <scope>NUCLEOTIDE SEQUENCE [LARGE SCALE GENOMIC DNA]</scope>
    <source>
        <strain evidence="4 5">DSM 44709</strain>
    </source>
</reference>
<dbReference type="InterPro" id="IPR011055">
    <property type="entry name" value="Dup_hybrid_motif"/>
</dbReference>
<proteinExistence type="predicted"/>
<feature type="domain" description="M23ase beta-sheet core" evidence="3">
    <location>
        <begin position="99"/>
        <end position="193"/>
    </location>
</feature>
<evidence type="ECO:0000256" key="1">
    <source>
        <dbReference type="ARBA" id="ARBA00022729"/>
    </source>
</evidence>
<dbReference type="InterPro" id="IPR016047">
    <property type="entry name" value="M23ase_b-sheet_dom"/>
</dbReference>
<protein>
    <submittedName>
        <fullName evidence="4">Murein DD-endopeptidase MepM/ murein hydrolase activator NlpD</fullName>
    </submittedName>
</protein>
<evidence type="ECO:0000259" key="3">
    <source>
        <dbReference type="Pfam" id="PF01551"/>
    </source>
</evidence>
<dbReference type="GO" id="GO:0004222">
    <property type="term" value="F:metalloendopeptidase activity"/>
    <property type="evidence" value="ECO:0007669"/>
    <property type="project" value="TreeGrafter"/>
</dbReference>
<name>A0AAE3VZE5_9ACTN</name>
<sequence>MTTALVGAGVVALGAGAALDDAKGVDTTALKNSLDSTTTAEELAEREASAERSTRDSERTESADAGGLATSLAESPDAWLLPLHGYDFTAPYGIRWNEVHQGIDLAAQEGTPYKAVHGGTVKLAGWYGGYGYAVIVDHGDGVETIYGHSSQLMVEAGQQVKAGDTLGLVGDTGHSYGAHLHLEIHVDGEPRDPVPLLREKGVDIQLEVEQVYGAVTAP</sequence>
<comment type="caution">
    <text evidence="4">The sequence shown here is derived from an EMBL/GenBank/DDBJ whole genome shotgun (WGS) entry which is preliminary data.</text>
</comment>
<evidence type="ECO:0000313" key="4">
    <source>
        <dbReference type="EMBL" id="MDQ0367063.1"/>
    </source>
</evidence>
<evidence type="ECO:0000256" key="2">
    <source>
        <dbReference type="SAM" id="MobiDB-lite"/>
    </source>
</evidence>
<keyword evidence="1" id="KW-0732">Signal</keyword>
<dbReference type="AlphaFoldDB" id="A0AAE3VZE5"/>
<evidence type="ECO:0000313" key="5">
    <source>
        <dbReference type="Proteomes" id="UP001240236"/>
    </source>
</evidence>
<feature type="region of interest" description="Disordered" evidence="2">
    <location>
        <begin position="33"/>
        <end position="68"/>
    </location>
</feature>
<organism evidence="4 5">
    <name type="scientific">Catenuloplanes indicus</name>
    <dbReference type="NCBI Taxonomy" id="137267"/>
    <lineage>
        <taxon>Bacteria</taxon>
        <taxon>Bacillati</taxon>
        <taxon>Actinomycetota</taxon>
        <taxon>Actinomycetes</taxon>
        <taxon>Micromonosporales</taxon>
        <taxon>Micromonosporaceae</taxon>
        <taxon>Catenuloplanes</taxon>
    </lineage>
</organism>
<accession>A0AAE3VZE5</accession>
<dbReference type="PANTHER" id="PTHR21666:SF289">
    <property type="entry name" value="L-ALA--D-GLU ENDOPEPTIDASE"/>
    <property type="match status" value="1"/>
</dbReference>
<gene>
    <name evidence="4" type="ORF">J2S42_003732</name>
</gene>
<dbReference type="PANTHER" id="PTHR21666">
    <property type="entry name" value="PEPTIDASE-RELATED"/>
    <property type="match status" value="1"/>
</dbReference>
<dbReference type="Gene3D" id="2.70.70.10">
    <property type="entry name" value="Glucose Permease (Domain IIA)"/>
    <property type="match status" value="1"/>
</dbReference>
<dbReference type="SUPFAM" id="SSF51261">
    <property type="entry name" value="Duplicated hybrid motif"/>
    <property type="match status" value="1"/>
</dbReference>
<keyword evidence="4" id="KW-0378">Hydrolase</keyword>
<dbReference type="EMBL" id="JAUSUZ010000001">
    <property type="protein sequence ID" value="MDQ0367063.1"/>
    <property type="molecule type" value="Genomic_DNA"/>
</dbReference>
<keyword evidence="5" id="KW-1185">Reference proteome</keyword>
<dbReference type="InterPro" id="IPR050570">
    <property type="entry name" value="Cell_wall_metabolism_enzyme"/>
</dbReference>
<dbReference type="Pfam" id="PF01551">
    <property type="entry name" value="Peptidase_M23"/>
    <property type="match status" value="1"/>
</dbReference>
<dbReference type="Proteomes" id="UP001240236">
    <property type="component" value="Unassembled WGS sequence"/>
</dbReference>
<dbReference type="CDD" id="cd12797">
    <property type="entry name" value="M23_peptidase"/>
    <property type="match status" value="1"/>
</dbReference>
<feature type="compositionally biased region" description="Basic and acidic residues" evidence="2">
    <location>
        <begin position="43"/>
        <end position="62"/>
    </location>
</feature>